<protein>
    <submittedName>
        <fullName evidence="2">DUF5820 family protein</fullName>
    </submittedName>
</protein>
<gene>
    <name evidence="2" type="ORF">ACFOKC_03445</name>
</gene>
<evidence type="ECO:0000313" key="2">
    <source>
        <dbReference type="EMBL" id="MFC3476773.1"/>
    </source>
</evidence>
<dbReference type="GeneID" id="69117311"/>
<keyword evidence="3" id="KW-1185">Reference proteome</keyword>
<dbReference type="Pfam" id="PF19137">
    <property type="entry name" value="DUF5820"/>
    <property type="match status" value="1"/>
</dbReference>
<name>A0ABD5NCQ9_9EURY</name>
<organism evidence="2 3">
    <name type="scientific">Halobacterium litoreum</name>
    <dbReference type="NCBI Taxonomy" id="2039234"/>
    <lineage>
        <taxon>Archaea</taxon>
        <taxon>Methanobacteriati</taxon>
        <taxon>Methanobacteriota</taxon>
        <taxon>Stenosarchaea group</taxon>
        <taxon>Halobacteria</taxon>
        <taxon>Halobacteriales</taxon>
        <taxon>Halobacteriaceae</taxon>
        <taxon>Halobacterium</taxon>
    </lineage>
</organism>
<feature type="region of interest" description="Disordered" evidence="1">
    <location>
        <begin position="42"/>
        <end position="61"/>
    </location>
</feature>
<evidence type="ECO:0000256" key="1">
    <source>
        <dbReference type="SAM" id="MobiDB-lite"/>
    </source>
</evidence>
<proteinExistence type="predicted"/>
<dbReference type="RefSeq" id="WP_232572084.1">
    <property type="nucleotide sequence ID" value="NZ_CP089466.1"/>
</dbReference>
<dbReference type="AlphaFoldDB" id="A0ABD5NCQ9"/>
<reference evidence="2 3" key="1">
    <citation type="journal article" date="2019" name="Int. J. Syst. Evol. Microbiol.">
        <title>The Global Catalogue of Microorganisms (GCM) 10K type strain sequencing project: providing services to taxonomists for standard genome sequencing and annotation.</title>
        <authorList>
            <consortium name="The Broad Institute Genomics Platform"/>
            <consortium name="The Broad Institute Genome Sequencing Center for Infectious Disease"/>
            <person name="Wu L."/>
            <person name="Ma J."/>
        </authorList>
    </citation>
    <scope>NUCLEOTIDE SEQUENCE [LARGE SCALE GENOMIC DNA]</scope>
    <source>
        <strain evidence="2 3">CGMCC 1.12562</strain>
    </source>
</reference>
<accession>A0ABD5NCQ9</accession>
<dbReference type="Proteomes" id="UP001595660">
    <property type="component" value="Unassembled WGS sequence"/>
</dbReference>
<dbReference type="EMBL" id="JBHRWN010000002">
    <property type="protein sequence ID" value="MFC3476773.1"/>
    <property type="molecule type" value="Genomic_DNA"/>
</dbReference>
<comment type="caution">
    <text evidence="2">The sequence shown here is derived from an EMBL/GenBank/DDBJ whole genome shotgun (WGS) entry which is preliminary data.</text>
</comment>
<sequence>MTTFEDLPDGWEVWNEDPSGSAILVYRPDVFDSQNYPAPCLPTLHLTQRPPGQRKRRARSNPDGWYVSLTLEPEVRVKDADEGFDTRTAAVAGAVALAERFAAGDVDYRGAYQIPREDYLDELDSLTG</sequence>
<dbReference type="InterPro" id="IPR043858">
    <property type="entry name" value="DUF5820"/>
</dbReference>
<evidence type="ECO:0000313" key="3">
    <source>
        <dbReference type="Proteomes" id="UP001595660"/>
    </source>
</evidence>